<dbReference type="InterPro" id="IPR017452">
    <property type="entry name" value="GPCR_Rhodpsn_7TM"/>
</dbReference>
<accession>A0A3M6UY43</accession>
<comment type="caution">
    <text evidence="12">The sequence shown here is derived from an EMBL/GenBank/DDBJ whole genome shotgun (WGS) entry which is preliminary data.</text>
</comment>
<reference evidence="12 13" key="1">
    <citation type="journal article" date="2018" name="Sci. Rep.">
        <title>Comparative analysis of the Pocillopora damicornis genome highlights role of immune system in coral evolution.</title>
        <authorList>
            <person name="Cunning R."/>
            <person name="Bay R.A."/>
            <person name="Gillette P."/>
            <person name="Baker A.C."/>
            <person name="Traylor-Knowles N."/>
        </authorList>
    </citation>
    <scope>NUCLEOTIDE SEQUENCE [LARGE SCALE GENOMIC DNA]</scope>
    <source>
        <strain evidence="12">RSMAS</strain>
        <tissue evidence="12">Whole animal</tissue>
    </source>
</reference>
<dbReference type="SUPFAM" id="SSF81321">
    <property type="entry name" value="Family A G protein-coupled receptor-like"/>
    <property type="match status" value="1"/>
</dbReference>
<comment type="subcellular location">
    <subcellularLocation>
        <location evidence="1">Cell membrane</location>
        <topology evidence="1">Multi-pass membrane protein</topology>
    </subcellularLocation>
</comment>
<keyword evidence="5" id="KW-0297">G-protein coupled receptor</keyword>
<dbReference type="PANTHER" id="PTHR11866:SF16">
    <property type="entry name" value="PROSTAGLANDIN E2 RECEPTOR EP4 SUBTYPE-LIKE PROTEIN"/>
    <property type="match status" value="1"/>
</dbReference>
<evidence type="ECO:0000256" key="10">
    <source>
        <dbReference type="SAM" id="Phobius"/>
    </source>
</evidence>
<evidence type="ECO:0000256" key="9">
    <source>
        <dbReference type="ARBA" id="ARBA00023224"/>
    </source>
</evidence>
<feature type="domain" description="G-protein coupled receptors family 1 profile" evidence="11">
    <location>
        <begin position="38"/>
        <end position="301"/>
    </location>
</feature>
<protein>
    <recommendedName>
        <fullName evidence="11">G-protein coupled receptors family 1 profile domain-containing protein</fullName>
    </recommendedName>
</protein>
<dbReference type="Proteomes" id="UP000275408">
    <property type="component" value="Unassembled WGS sequence"/>
</dbReference>
<sequence length="369" mass="41422">MAIFNTTLHCTKEAPADETQEDKAVIIGIVVLASALIGCSLALVALGRDFFIGKNPPVVLVSALVWVDFIGVFSTSVIVFHGLLKGSEWMRDSPQCGLQAFFTTAFGLSSGAVVTSMSLDRVAALYKPFFYKQHATPLLSRTICAFLTMFCLALAALPFFGIGKYKFNQSSRSFCQFDWFPVTLTETVNSLAIAVCGVTLITVMTVSNTTVLVIVVRIRRRMSAVLPSDMNSKRRARRFAFRQEERMAKFVALASIVFLFTWLPVTVRLFCNIFRAYPSTVMDNLSLRLVIFNFVLDPFTYVLFKKNFKRNLQRSLTELSEFLADVRLNKKVNRNVSFKEDDNKSALVFGKNGEMSVIENTRDRVEKTC</sequence>
<keyword evidence="3 10" id="KW-0812">Transmembrane</keyword>
<keyword evidence="13" id="KW-1185">Reference proteome</keyword>
<dbReference type="EMBL" id="RCHS01000500">
    <property type="protein sequence ID" value="RMX58509.1"/>
    <property type="molecule type" value="Genomic_DNA"/>
</dbReference>
<dbReference type="GO" id="GO:0007189">
    <property type="term" value="P:adenylate cyclase-activating G protein-coupled receptor signaling pathway"/>
    <property type="evidence" value="ECO:0007669"/>
    <property type="project" value="TreeGrafter"/>
</dbReference>
<evidence type="ECO:0000256" key="2">
    <source>
        <dbReference type="ARBA" id="ARBA00022475"/>
    </source>
</evidence>
<keyword evidence="2" id="KW-1003">Cell membrane</keyword>
<organism evidence="12 13">
    <name type="scientific">Pocillopora damicornis</name>
    <name type="common">Cauliflower coral</name>
    <name type="synonym">Millepora damicornis</name>
    <dbReference type="NCBI Taxonomy" id="46731"/>
    <lineage>
        <taxon>Eukaryota</taxon>
        <taxon>Metazoa</taxon>
        <taxon>Cnidaria</taxon>
        <taxon>Anthozoa</taxon>
        <taxon>Hexacorallia</taxon>
        <taxon>Scleractinia</taxon>
        <taxon>Astrocoeniina</taxon>
        <taxon>Pocilloporidae</taxon>
        <taxon>Pocillopora</taxon>
    </lineage>
</organism>
<keyword evidence="9" id="KW-0807">Transducer</keyword>
<dbReference type="Gene3D" id="1.20.1070.10">
    <property type="entry name" value="Rhodopsin 7-helix transmembrane proteins"/>
    <property type="match status" value="1"/>
</dbReference>
<evidence type="ECO:0000256" key="8">
    <source>
        <dbReference type="ARBA" id="ARBA00023180"/>
    </source>
</evidence>
<dbReference type="PROSITE" id="PS50262">
    <property type="entry name" value="G_PROTEIN_RECEP_F1_2"/>
    <property type="match status" value="1"/>
</dbReference>
<feature type="transmembrane region" description="Helical" evidence="10">
    <location>
        <begin position="285"/>
        <end position="304"/>
    </location>
</feature>
<feature type="transmembrane region" description="Helical" evidence="10">
    <location>
        <begin position="247"/>
        <end position="265"/>
    </location>
</feature>
<feature type="transmembrane region" description="Helical" evidence="10">
    <location>
        <begin position="24"/>
        <end position="46"/>
    </location>
</feature>
<evidence type="ECO:0000256" key="3">
    <source>
        <dbReference type="ARBA" id="ARBA00022692"/>
    </source>
</evidence>
<evidence type="ECO:0000313" key="12">
    <source>
        <dbReference type="EMBL" id="RMX58509.1"/>
    </source>
</evidence>
<dbReference type="GO" id="GO:0005886">
    <property type="term" value="C:plasma membrane"/>
    <property type="evidence" value="ECO:0007669"/>
    <property type="project" value="UniProtKB-SubCell"/>
</dbReference>
<evidence type="ECO:0000259" key="11">
    <source>
        <dbReference type="PROSITE" id="PS50262"/>
    </source>
</evidence>
<keyword evidence="8" id="KW-0325">Glycoprotein</keyword>
<evidence type="ECO:0000256" key="5">
    <source>
        <dbReference type="ARBA" id="ARBA00023040"/>
    </source>
</evidence>
<dbReference type="InterPro" id="IPR000276">
    <property type="entry name" value="GPCR_Rhodpsn"/>
</dbReference>
<dbReference type="OMA" id="YCYTEDL"/>
<keyword evidence="4 10" id="KW-1133">Transmembrane helix</keyword>
<evidence type="ECO:0000256" key="6">
    <source>
        <dbReference type="ARBA" id="ARBA00023136"/>
    </source>
</evidence>
<gene>
    <name evidence="12" type="ORF">pdam_00010734</name>
</gene>
<name>A0A3M6UY43_POCDA</name>
<dbReference type="Pfam" id="PF00001">
    <property type="entry name" value="7tm_1"/>
    <property type="match status" value="1"/>
</dbReference>
<dbReference type="OrthoDB" id="5959154at2759"/>
<dbReference type="GO" id="GO:0004930">
    <property type="term" value="F:G protein-coupled receptor activity"/>
    <property type="evidence" value="ECO:0007669"/>
    <property type="project" value="UniProtKB-KW"/>
</dbReference>
<feature type="transmembrane region" description="Helical" evidence="10">
    <location>
        <begin position="139"/>
        <end position="162"/>
    </location>
</feature>
<feature type="transmembrane region" description="Helical" evidence="10">
    <location>
        <begin position="100"/>
        <end position="119"/>
    </location>
</feature>
<evidence type="ECO:0000256" key="7">
    <source>
        <dbReference type="ARBA" id="ARBA00023170"/>
    </source>
</evidence>
<proteinExistence type="predicted"/>
<keyword evidence="7" id="KW-0675">Receptor</keyword>
<dbReference type="AlphaFoldDB" id="A0A3M6UY43"/>
<keyword evidence="6 10" id="KW-0472">Membrane</keyword>
<evidence type="ECO:0000256" key="4">
    <source>
        <dbReference type="ARBA" id="ARBA00022989"/>
    </source>
</evidence>
<evidence type="ECO:0000313" key="13">
    <source>
        <dbReference type="Proteomes" id="UP000275408"/>
    </source>
</evidence>
<dbReference type="GO" id="GO:0007204">
    <property type="term" value="P:positive regulation of cytosolic calcium ion concentration"/>
    <property type="evidence" value="ECO:0007669"/>
    <property type="project" value="TreeGrafter"/>
</dbReference>
<dbReference type="STRING" id="46731.A0A3M6UY43"/>
<feature type="transmembrane region" description="Helical" evidence="10">
    <location>
        <begin position="58"/>
        <end position="80"/>
    </location>
</feature>
<feature type="transmembrane region" description="Helical" evidence="10">
    <location>
        <begin position="191"/>
        <end position="216"/>
    </location>
</feature>
<dbReference type="PANTHER" id="PTHR11866">
    <property type="entry name" value="G-PROTEIN COUPLED RECEPTOR FAMILY 1 MEMBER"/>
    <property type="match status" value="1"/>
</dbReference>
<evidence type="ECO:0000256" key="1">
    <source>
        <dbReference type="ARBA" id="ARBA00004651"/>
    </source>
</evidence>
<dbReference type="InterPro" id="IPR008365">
    <property type="entry name" value="Prostanoid_rcpt"/>
</dbReference>